<dbReference type="InParanoid" id="A0A0J6ZNW6"/>
<evidence type="ECO:0000256" key="1">
    <source>
        <dbReference type="PROSITE-ProRule" id="PRU00169"/>
    </source>
</evidence>
<dbReference type="InterPro" id="IPR011006">
    <property type="entry name" value="CheY-like_superfamily"/>
</dbReference>
<dbReference type="Pfam" id="PF00072">
    <property type="entry name" value="Response_reg"/>
    <property type="match status" value="1"/>
</dbReference>
<accession>A0A0J6ZNW6</accession>
<dbReference type="FunCoup" id="A0A0J6ZNW6">
    <property type="interactions" value="33"/>
</dbReference>
<dbReference type="PATRIC" id="fig|1122219.3.peg.1058"/>
<keyword evidence="4" id="KW-1185">Reference proteome</keyword>
<keyword evidence="1" id="KW-0597">Phosphoprotein</keyword>
<dbReference type="InterPro" id="IPR046947">
    <property type="entry name" value="LytR-like"/>
</dbReference>
<dbReference type="SMART" id="SM00448">
    <property type="entry name" value="REC"/>
    <property type="match status" value="1"/>
</dbReference>
<evidence type="ECO:0000259" key="2">
    <source>
        <dbReference type="PROSITE" id="PS50110"/>
    </source>
</evidence>
<dbReference type="GO" id="GO:0000156">
    <property type="term" value="F:phosphorelay response regulator activity"/>
    <property type="evidence" value="ECO:0007669"/>
    <property type="project" value="InterPro"/>
</dbReference>
<protein>
    <submittedName>
        <fullName evidence="3">Histidine kinase</fullName>
    </submittedName>
</protein>
<evidence type="ECO:0000313" key="3">
    <source>
        <dbReference type="EMBL" id="KMO86571.1"/>
    </source>
</evidence>
<dbReference type="SUPFAM" id="SSF52172">
    <property type="entry name" value="CheY-like"/>
    <property type="match status" value="1"/>
</dbReference>
<dbReference type="Pfam" id="PF04397">
    <property type="entry name" value="LytTR"/>
    <property type="match status" value="1"/>
</dbReference>
<dbReference type="STRING" id="39029.BSR42_05730"/>
<dbReference type="PROSITE" id="PS50110">
    <property type="entry name" value="RESPONSE_REGULATORY"/>
    <property type="match status" value="1"/>
</dbReference>
<dbReference type="SMART" id="SM00850">
    <property type="entry name" value="LytTR"/>
    <property type="match status" value="1"/>
</dbReference>
<comment type="caution">
    <text evidence="3">The sequence shown here is derived from an EMBL/GenBank/DDBJ whole genome shotgun (WGS) entry which is preliminary data.</text>
</comment>
<keyword evidence="3" id="KW-0808">Transferase</keyword>
<dbReference type="PANTHER" id="PTHR37299:SF1">
    <property type="entry name" value="STAGE 0 SPORULATION PROTEIN A HOMOLOG"/>
    <property type="match status" value="1"/>
</dbReference>
<proteinExistence type="predicted"/>
<dbReference type="AlphaFoldDB" id="A0A0J6ZNW6"/>
<dbReference type="OrthoDB" id="9779387at2"/>
<feature type="domain" description="Response regulatory" evidence="2">
    <location>
        <begin position="3"/>
        <end position="122"/>
    </location>
</feature>
<reference evidence="3 4" key="1">
    <citation type="submission" date="2015-06" db="EMBL/GenBank/DDBJ databases">
        <title>Draft genome sequence of beer spoilage bacterium Megasphaera cerevisiae type strain 20462.</title>
        <authorList>
            <person name="Kutumbaka K."/>
            <person name="Pasmowitz J."/>
            <person name="Mategko J."/>
            <person name="Reyes D."/>
            <person name="Friedrich A."/>
            <person name="Han S."/>
            <person name="Martens-Habbena W."/>
            <person name="Neal-McKinney J."/>
            <person name="Janagama H.K."/>
            <person name="Nadala C."/>
            <person name="Samadpour M."/>
        </authorList>
    </citation>
    <scope>NUCLEOTIDE SEQUENCE [LARGE SCALE GENOMIC DNA]</scope>
    <source>
        <strain evidence="3 4">DSM 20462</strain>
    </source>
</reference>
<dbReference type="Gene3D" id="3.40.50.2300">
    <property type="match status" value="1"/>
</dbReference>
<dbReference type="Gene3D" id="2.40.50.1020">
    <property type="entry name" value="LytTr DNA-binding domain"/>
    <property type="match status" value="1"/>
</dbReference>
<keyword evidence="3" id="KW-0418">Kinase</keyword>
<dbReference type="PANTHER" id="PTHR37299">
    <property type="entry name" value="TRANSCRIPTIONAL REGULATOR-RELATED"/>
    <property type="match status" value="1"/>
</dbReference>
<dbReference type="RefSeq" id="WP_048514234.1">
    <property type="nucleotide sequence ID" value="NZ_FUXD01000020.1"/>
</dbReference>
<dbReference type="InterPro" id="IPR007492">
    <property type="entry name" value="LytTR_DNA-bd_dom"/>
</dbReference>
<organism evidence="3 4">
    <name type="scientific">Megasphaera cerevisiae DSM 20462</name>
    <dbReference type="NCBI Taxonomy" id="1122219"/>
    <lineage>
        <taxon>Bacteria</taxon>
        <taxon>Bacillati</taxon>
        <taxon>Bacillota</taxon>
        <taxon>Negativicutes</taxon>
        <taxon>Veillonellales</taxon>
        <taxon>Veillonellaceae</taxon>
        <taxon>Megasphaera</taxon>
    </lineage>
</organism>
<dbReference type="GO" id="GO:0003677">
    <property type="term" value="F:DNA binding"/>
    <property type="evidence" value="ECO:0007669"/>
    <property type="project" value="InterPro"/>
</dbReference>
<gene>
    <name evidence="3" type="ORF">AB840_07595</name>
</gene>
<sequence length="243" mass="28099">MIWVAICDDVRLQLHTIHQAAEGYFSKRHEKVECCAYDNAFKLLDDIEQKGDFDIALLDICMPGILGTDVAMEMRRRKCRAEIIFITTSDEFAIEAFSLKAVHYLLKPFSQADFNAAMNRAMERLTRYHSEKIIFKLVGCGVQTEELDHIMYVESKGHILQIHLVDGTILEVRQTLTHLMEALDKKAPGQFVSPAKGYIVNQEAIHIIKSDYIEVQGKCIPLAKRKYREFQENYFKFIFMRNA</sequence>
<name>A0A0J6ZNW6_9FIRM</name>
<dbReference type="GO" id="GO:0016301">
    <property type="term" value="F:kinase activity"/>
    <property type="evidence" value="ECO:0007669"/>
    <property type="project" value="UniProtKB-KW"/>
</dbReference>
<dbReference type="InterPro" id="IPR001789">
    <property type="entry name" value="Sig_transdc_resp-reg_receiver"/>
</dbReference>
<dbReference type="Proteomes" id="UP000036503">
    <property type="component" value="Unassembled WGS sequence"/>
</dbReference>
<feature type="modified residue" description="4-aspartylphosphate" evidence="1">
    <location>
        <position position="59"/>
    </location>
</feature>
<evidence type="ECO:0000313" key="4">
    <source>
        <dbReference type="Proteomes" id="UP000036503"/>
    </source>
</evidence>
<dbReference type="EMBL" id="LEKT01000020">
    <property type="protein sequence ID" value="KMO86571.1"/>
    <property type="molecule type" value="Genomic_DNA"/>
</dbReference>